<dbReference type="AlphaFoldDB" id="A0A1L3J5C3"/>
<accession>A0A1L3J5C3</accession>
<reference evidence="1 2" key="1">
    <citation type="submission" date="2016-11" db="EMBL/GenBank/DDBJ databases">
        <title>Gramella sp. LPB0144 isolated from marine environment.</title>
        <authorList>
            <person name="Kim E."/>
            <person name="Yi H."/>
        </authorList>
    </citation>
    <scope>NUCLEOTIDE SEQUENCE [LARGE SCALE GENOMIC DNA]</scope>
    <source>
        <strain evidence="1 2">LPB0144</strain>
    </source>
</reference>
<dbReference type="RefSeq" id="WP_072552948.1">
    <property type="nucleotide sequence ID" value="NZ_CP018153.1"/>
</dbReference>
<dbReference type="EMBL" id="CP018153">
    <property type="protein sequence ID" value="APG60302.1"/>
    <property type="molecule type" value="Genomic_DNA"/>
</dbReference>
<dbReference type="OrthoDB" id="1444169at2"/>
<proteinExistence type="predicted"/>
<protein>
    <submittedName>
        <fullName evidence="1">Uncharacterized protein</fullName>
    </submittedName>
</protein>
<gene>
    <name evidence="1" type="ORF">LPB144_07720</name>
</gene>
<sequence>MKLSEKRKTIKLLEKLRVRNYKSAFIYKIRYQKEKRVIIKNFYHRLFIQKNEFHEELDEMIEQIKKEISPIPDRKLLAFYKRRKCDVSHLYLKYKMNQSYQDVYKRELKSFKKYGDYLSRINHGCARAILLDHKHKIKRKVAEMNKTGLIKYPAL</sequence>
<name>A0A1L3J5C3_9FLAO</name>
<dbReference type="KEGG" id="grl:LPB144_07720"/>
<organism evidence="1 2">
    <name type="scientific">Christiangramia salexigens</name>
    <dbReference type="NCBI Taxonomy" id="1913577"/>
    <lineage>
        <taxon>Bacteria</taxon>
        <taxon>Pseudomonadati</taxon>
        <taxon>Bacteroidota</taxon>
        <taxon>Flavobacteriia</taxon>
        <taxon>Flavobacteriales</taxon>
        <taxon>Flavobacteriaceae</taxon>
        <taxon>Christiangramia</taxon>
    </lineage>
</organism>
<evidence type="ECO:0000313" key="1">
    <source>
        <dbReference type="EMBL" id="APG60302.1"/>
    </source>
</evidence>
<evidence type="ECO:0000313" key="2">
    <source>
        <dbReference type="Proteomes" id="UP000182510"/>
    </source>
</evidence>
<dbReference type="Proteomes" id="UP000182510">
    <property type="component" value="Chromosome"/>
</dbReference>
<keyword evidence="2" id="KW-1185">Reference proteome</keyword>